<accession>A0A649WHZ9</accession>
<protein>
    <submittedName>
        <fullName evidence="4">Uncharacterized protein</fullName>
    </submittedName>
</protein>
<evidence type="ECO:0000256" key="1">
    <source>
        <dbReference type="SAM" id="Coils"/>
    </source>
</evidence>
<keyword evidence="3" id="KW-0812">Transmembrane</keyword>
<keyword evidence="1" id="KW-0175">Coiled coil</keyword>
<keyword evidence="4" id="KW-0496">Mitochondrion</keyword>
<dbReference type="GeneID" id="42894821"/>
<feature type="coiled-coil region" evidence="1">
    <location>
        <begin position="9"/>
        <end position="52"/>
    </location>
</feature>
<proteinExistence type="predicted"/>
<reference evidence="4" key="1">
    <citation type="submission" date="2019-10" db="EMBL/GenBank/DDBJ databases">
        <title>The complete mitochondrial genome of a wild toxic mushroom, Russula subnigricans.</title>
        <authorList>
            <person name="Yu F."/>
        </authorList>
    </citation>
    <scope>NUCLEOTIDE SEQUENCE</scope>
    <source>
        <strain evidence="4">CX24</strain>
    </source>
</reference>
<keyword evidence="3" id="KW-1133">Transmembrane helix</keyword>
<evidence type="ECO:0000313" key="4">
    <source>
        <dbReference type="EMBL" id="QGK88077.1"/>
    </source>
</evidence>
<dbReference type="AlphaFoldDB" id="A0A649WHZ9"/>
<dbReference type="RefSeq" id="YP_009715271.1">
    <property type="nucleotide sequence ID" value="NC_045293.1"/>
</dbReference>
<geneLocation type="mitochondrion" evidence="4"/>
<sequence>MKNLNKYTKADLIKKLENLQNKFNKDELINRLEKLESKKDEFITKIETNKDELMTKLESNKNSIKTYFLQAWNLILTFKDILLKLTFISLIIQFFRKYKFFRRIWIIINSIVLAIFGISLYDNSMFDFINNLFAELRFISWNIVDYLSNTKFYQYLTNLFSKTPIIDRNEISEQKSAPKTPKIKPLESEKGITYDEWSQRQARLSKEHFRKSLEEAKADIERKTKLSEWLKPQQEIIENKEISSETNYKKYLIITGIILSSALIYYYSDEVKAGVNFTIQWFLSFRSRRDNNPTGNSDSNTTINPTNTVTGLDSEEIIPDIELTDIKGKNKTLFKSPSLEEFSSKVTDYWSKTPSSPESSSSSTSSSETITPSSLNIGSSSSSTSTENITPSDIVPKTSTWFEKLTKGALDELVKLLEGLDPDETINKMLWIENNLKDINNDLNIKNQIIDKFKEIQLNNSSFIDKFEKFKSQRLITDTDKLIAIDNQLKTINKWIDRYSKDIIE</sequence>
<organism evidence="4">
    <name type="scientific">Russula subnigricans</name>
    <dbReference type="NCBI Taxonomy" id="258989"/>
    <lineage>
        <taxon>Eukaryota</taxon>
        <taxon>Fungi</taxon>
        <taxon>Dikarya</taxon>
        <taxon>Basidiomycota</taxon>
        <taxon>Agaricomycotina</taxon>
        <taxon>Agaricomycetes</taxon>
        <taxon>Russulales</taxon>
        <taxon>Russulaceae</taxon>
        <taxon>Russula</taxon>
    </lineage>
</organism>
<evidence type="ECO:0000256" key="2">
    <source>
        <dbReference type="SAM" id="MobiDB-lite"/>
    </source>
</evidence>
<feature type="region of interest" description="Disordered" evidence="2">
    <location>
        <begin position="349"/>
        <end position="391"/>
    </location>
</feature>
<keyword evidence="3" id="KW-0472">Membrane</keyword>
<gene>
    <name evidence="4" type="primary">orf505</name>
</gene>
<feature type="compositionally biased region" description="Low complexity" evidence="2">
    <location>
        <begin position="351"/>
        <end position="391"/>
    </location>
</feature>
<feature type="transmembrane region" description="Helical" evidence="3">
    <location>
        <begin position="104"/>
        <end position="121"/>
    </location>
</feature>
<dbReference type="EMBL" id="MN565028">
    <property type="protein sequence ID" value="QGK88077.1"/>
    <property type="molecule type" value="Genomic_DNA"/>
</dbReference>
<feature type="region of interest" description="Disordered" evidence="2">
    <location>
        <begin position="291"/>
        <end position="311"/>
    </location>
</feature>
<name>A0A649WHZ9_9AGAM</name>
<feature type="compositionally biased region" description="Polar residues" evidence="2">
    <location>
        <begin position="292"/>
        <end position="311"/>
    </location>
</feature>
<evidence type="ECO:0000256" key="3">
    <source>
        <dbReference type="SAM" id="Phobius"/>
    </source>
</evidence>